<dbReference type="PANTHER" id="PTHR10127">
    <property type="entry name" value="DISCOIDIN, CUB, EGF, LAMININ , AND ZINC METALLOPROTEASE DOMAIN CONTAINING"/>
    <property type="match status" value="1"/>
</dbReference>
<dbReference type="Proteomes" id="UP000274756">
    <property type="component" value="Unassembled WGS sequence"/>
</dbReference>
<evidence type="ECO:0000256" key="3">
    <source>
        <dbReference type="ARBA" id="ARBA00022801"/>
    </source>
</evidence>
<accession>A0A0N4UAJ7</accession>
<dbReference type="WBParaSite" id="DME_0000417901-mRNA-1">
    <property type="protein sequence ID" value="DME_0000417901-mRNA-1"/>
    <property type="gene ID" value="DME_0000417901"/>
</dbReference>
<dbReference type="PROSITE" id="PS00022">
    <property type="entry name" value="EGF_1"/>
    <property type="match status" value="1"/>
</dbReference>
<feature type="domain" description="Peptidase M12A" evidence="9">
    <location>
        <begin position="1"/>
        <end position="176"/>
    </location>
</feature>
<dbReference type="Pfam" id="PF01400">
    <property type="entry name" value="Astacin"/>
    <property type="match status" value="1"/>
</dbReference>
<keyword evidence="6" id="KW-1015">Disulfide bond</keyword>
<dbReference type="STRING" id="318479.A0A0N4UAJ7"/>
<dbReference type="GO" id="GO:0006508">
    <property type="term" value="P:proteolysis"/>
    <property type="evidence" value="ECO:0007669"/>
    <property type="project" value="UniProtKB-KW"/>
</dbReference>
<evidence type="ECO:0000256" key="6">
    <source>
        <dbReference type="ARBA" id="ARBA00023157"/>
    </source>
</evidence>
<dbReference type="InterPro" id="IPR006026">
    <property type="entry name" value="Peptidase_Metallo"/>
</dbReference>
<keyword evidence="12" id="KW-1185">Reference proteome</keyword>
<comment type="cofactor">
    <cofactor evidence="8">
        <name>Zn(2+)</name>
        <dbReference type="ChEBI" id="CHEBI:29105"/>
    </cofactor>
    <text evidence="8">Binds 1 zinc ion per subunit.</text>
</comment>
<dbReference type="PROSITE" id="PS51864">
    <property type="entry name" value="ASTACIN"/>
    <property type="match status" value="1"/>
</dbReference>
<evidence type="ECO:0000256" key="8">
    <source>
        <dbReference type="RuleBase" id="RU361183"/>
    </source>
</evidence>
<evidence type="ECO:0000313" key="10">
    <source>
        <dbReference type="EMBL" id="VDN58089.1"/>
    </source>
</evidence>
<dbReference type="InterPro" id="IPR000742">
    <property type="entry name" value="EGF"/>
</dbReference>
<gene>
    <name evidence="10" type="ORF">DME_LOCUS8062</name>
</gene>
<evidence type="ECO:0000259" key="9">
    <source>
        <dbReference type="PROSITE" id="PS51864"/>
    </source>
</evidence>
<dbReference type="EMBL" id="UYYG01001165">
    <property type="protein sequence ID" value="VDN58089.1"/>
    <property type="molecule type" value="Genomic_DNA"/>
</dbReference>
<keyword evidence="4 8" id="KW-0862">Zinc</keyword>
<dbReference type="SMART" id="SM00235">
    <property type="entry name" value="ZnMc"/>
    <property type="match status" value="1"/>
</dbReference>
<dbReference type="Proteomes" id="UP000038040">
    <property type="component" value="Unplaced"/>
</dbReference>
<dbReference type="GO" id="GO:0004222">
    <property type="term" value="F:metalloendopeptidase activity"/>
    <property type="evidence" value="ECO:0007669"/>
    <property type="project" value="UniProtKB-UniRule"/>
</dbReference>
<reference evidence="10 12" key="2">
    <citation type="submission" date="2018-11" db="EMBL/GenBank/DDBJ databases">
        <authorList>
            <consortium name="Pathogen Informatics"/>
        </authorList>
    </citation>
    <scope>NUCLEOTIDE SEQUENCE [LARGE SCALE GENOMIC DNA]</scope>
</reference>
<keyword evidence="5 8" id="KW-0482">Metalloprotease</keyword>
<dbReference type="GO" id="GO:0008270">
    <property type="term" value="F:zinc ion binding"/>
    <property type="evidence" value="ECO:0007669"/>
    <property type="project" value="InterPro"/>
</dbReference>
<reference evidence="13" key="1">
    <citation type="submission" date="2017-02" db="UniProtKB">
        <authorList>
            <consortium name="WormBaseParasite"/>
        </authorList>
    </citation>
    <scope>IDENTIFICATION</scope>
</reference>
<dbReference type="PRINTS" id="PR00480">
    <property type="entry name" value="ASTACIN"/>
</dbReference>
<evidence type="ECO:0000256" key="2">
    <source>
        <dbReference type="ARBA" id="ARBA00022723"/>
    </source>
</evidence>
<dbReference type="InterPro" id="IPR001506">
    <property type="entry name" value="Peptidase_M12A"/>
</dbReference>
<evidence type="ECO:0000313" key="13">
    <source>
        <dbReference type="WBParaSite" id="DME_0000417901-mRNA-1"/>
    </source>
</evidence>
<evidence type="ECO:0000256" key="4">
    <source>
        <dbReference type="ARBA" id="ARBA00022833"/>
    </source>
</evidence>
<name>A0A0N4UAJ7_DRAME</name>
<evidence type="ECO:0000313" key="11">
    <source>
        <dbReference type="Proteomes" id="UP000038040"/>
    </source>
</evidence>
<protein>
    <recommendedName>
        <fullName evidence="8">Metalloendopeptidase</fullName>
        <ecNumber evidence="8">3.4.24.-</ecNumber>
    </recommendedName>
</protein>
<dbReference type="InterPro" id="IPR024079">
    <property type="entry name" value="MetalloPept_cat_dom_sf"/>
</dbReference>
<dbReference type="EC" id="3.4.24.-" evidence="8"/>
<dbReference type="PANTHER" id="PTHR10127:SF780">
    <property type="entry name" value="METALLOENDOPEPTIDASE"/>
    <property type="match status" value="1"/>
</dbReference>
<proteinExistence type="predicted"/>
<organism evidence="11 13">
    <name type="scientific">Dracunculus medinensis</name>
    <name type="common">Guinea worm</name>
    <dbReference type="NCBI Taxonomy" id="318479"/>
    <lineage>
        <taxon>Eukaryota</taxon>
        <taxon>Metazoa</taxon>
        <taxon>Ecdysozoa</taxon>
        <taxon>Nematoda</taxon>
        <taxon>Chromadorea</taxon>
        <taxon>Rhabditida</taxon>
        <taxon>Spirurina</taxon>
        <taxon>Dracunculoidea</taxon>
        <taxon>Dracunculidae</taxon>
        <taxon>Dracunculus</taxon>
    </lineage>
</organism>
<dbReference type="PROSITE" id="PS01186">
    <property type="entry name" value="EGF_2"/>
    <property type="match status" value="1"/>
</dbReference>
<dbReference type="SUPFAM" id="SSF55486">
    <property type="entry name" value="Metalloproteases ('zincins'), catalytic domain"/>
    <property type="match status" value="1"/>
</dbReference>
<keyword evidence="1 8" id="KW-0645">Protease</keyword>
<evidence type="ECO:0000256" key="1">
    <source>
        <dbReference type="ARBA" id="ARBA00022670"/>
    </source>
</evidence>
<dbReference type="AlphaFoldDB" id="A0A0N4UAJ7"/>
<sequence length="243" mass="27261">MVETAIEAWESVTCVRFIKVLSFAEDTVQIIDGGGCYSNIGYAPSRRIISLSNECATLGGPSNLQIYMILSNLSEFSGHILGLIHEQCRRDRDGYVIIDFQAIIPEMRDAFSKRDRLIKYNLPYDLGSIMHYSSQAFSEQNYRTIHPFDENFYETMGQRDSIGFYDAAAINIAYCSNILDSCNNQLYCLNNGYTDPNDCSKCLCPSGFAGKYCNQAEGGDKCTNRIIIATSKWSLLLWNGTAN</sequence>
<evidence type="ECO:0000256" key="5">
    <source>
        <dbReference type="ARBA" id="ARBA00023049"/>
    </source>
</evidence>
<comment type="caution">
    <text evidence="7">Lacks conserved residue(s) required for the propagation of feature annotation.</text>
</comment>
<evidence type="ECO:0000256" key="7">
    <source>
        <dbReference type="PROSITE-ProRule" id="PRU01211"/>
    </source>
</evidence>
<evidence type="ECO:0000313" key="12">
    <source>
        <dbReference type="Proteomes" id="UP000274756"/>
    </source>
</evidence>
<dbReference type="Gene3D" id="3.40.390.10">
    <property type="entry name" value="Collagenase (Catalytic Domain)"/>
    <property type="match status" value="1"/>
</dbReference>
<dbReference type="OrthoDB" id="6156706at2759"/>
<keyword evidence="3 8" id="KW-0378">Hydrolase</keyword>
<keyword evidence="2 8" id="KW-0479">Metal-binding</keyword>